<dbReference type="InterPro" id="IPR027417">
    <property type="entry name" value="P-loop_NTPase"/>
</dbReference>
<dbReference type="SMART" id="SM00382">
    <property type="entry name" value="AAA"/>
    <property type="match status" value="1"/>
</dbReference>
<evidence type="ECO:0000259" key="1">
    <source>
        <dbReference type="SMART" id="SM00382"/>
    </source>
</evidence>
<protein>
    <submittedName>
        <fullName evidence="2">Putative regulator protein</fullName>
    </submittedName>
</protein>
<sequence length="738" mass="79480">MIPSHPPDSPLTGRAISNQLAHSTVYGPVIQADSVADVHVTVHEAVFTPPTPRQLPPVPAVWTDRTYDLVQLAAAVDRLGADSVRLIAISGPSGIGKTALATKFLHMHLEQFPGGALYADLRGYAPGGPASASEILARLLRSVRPGVRATSAEELGAWWRTATAVPDRPVCVLLDNATDADQVQALLPGGQGHVVVTTSRHVLGGLAGHGARFHRVEPLDDEAAQDYLVRQLGRERVIGERQATARIVRLSAGLPMALAVVVGTLAAQPDQPLAAATSALMHTRDSVRLSHPVLTLQEVAVTTALDDRYQQLPPAAATVYRRSGSMFPLDVDPALAAALSGLTQSAAREALDVLRSAGMIEAVQAGDDPVRGAVYRYHDSAREHAAERFAQEEPDGAQEVLRMALDFFLDAASRAERRLTPTHRPLAREYRFEPADPVTFNTDAEALAWLEAQQDNLRAAVITAAAAGLDSSVWQLTHALWPLLRAHHDYDLWTVTHSHAARAARNCQDSAAELEILGTWAVGIRGAGQHDEAIEAFDQVLHLARSANDGRGEAQALHELGATHLAANCPADAEPFLLQALTRRTELARQAEADEDTREEITFRRAVAITKVCLGQVQLLLERSSEAIGTLSSARATLVSLQDSIDAARALAWLARAHAIDGDLDEAALLGRQAVDEFDRAGSPRWRAHSRELLGQTLQAAGRRNDAEALYQRAVAIYTPISPRDADRVRQQLRALSS</sequence>
<dbReference type="InterPro" id="IPR011990">
    <property type="entry name" value="TPR-like_helical_dom_sf"/>
</dbReference>
<comment type="caution">
    <text evidence="2">The sequence shown here is derived from an EMBL/GenBank/DDBJ whole genome shotgun (WGS) entry which is preliminary data.</text>
</comment>
<dbReference type="Pfam" id="PF13424">
    <property type="entry name" value="TPR_12"/>
    <property type="match status" value="1"/>
</dbReference>
<dbReference type="SUPFAM" id="SSF52540">
    <property type="entry name" value="P-loop containing nucleoside triphosphate hydrolases"/>
    <property type="match status" value="1"/>
</dbReference>
<name>G2GBA3_9ACTN</name>
<dbReference type="RefSeq" id="WP_007495331.1">
    <property type="nucleotide sequence ID" value="NZ_AGBF01000035.1"/>
</dbReference>
<dbReference type="PATRIC" id="fig|700597.3.peg.2722"/>
<keyword evidence="3" id="KW-1185">Reference proteome</keyword>
<gene>
    <name evidence="2" type="ORF">SZN_13886</name>
</gene>
<dbReference type="PANTHER" id="PTHR47691:SF3">
    <property type="entry name" value="HTH-TYPE TRANSCRIPTIONAL REGULATOR RV0890C-RELATED"/>
    <property type="match status" value="1"/>
</dbReference>
<dbReference type="PRINTS" id="PR00364">
    <property type="entry name" value="DISEASERSIST"/>
</dbReference>
<evidence type="ECO:0000313" key="3">
    <source>
        <dbReference type="Proteomes" id="UP000004217"/>
    </source>
</evidence>
<dbReference type="PANTHER" id="PTHR47691">
    <property type="entry name" value="REGULATOR-RELATED"/>
    <property type="match status" value="1"/>
</dbReference>
<evidence type="ECO:0000313" key="2">
    <source>
        <dbReference type="EMBL" id="EGX59199.1"/>
    </source>
</evidence>
<proteinExistence type="predicted"/>
<dbReference type="AlphaFoldDB" id="G2GBA3"/>
<dbReference type="Proteomes" id="UP000004217">
    <property type="component" value="Unassembled WGS sequence"/>
</dbReference>
<organism evidence="2 3">
    <name type="scientific">Streptomyces zinciresistens K42</name>
    <dbReference type="NCBI Taxonomy" id="700597"/>
    <lineage>
        <taxon>Bacteria</taxon>
        <taxon>Bacillati</taxon>
        <taxon>Actinomycetota</taxon>
        <taxon>Actinomycetes</taxon>
        <taxon>Kitasatosporales</taxon>
        <taxon>Streptomycetaceae</taxon>
        <taxon>Streptomyces</taxon>
    </lineage>
</organism>
<dbReference type="Gene3D" id="1.25.40.10">
    <property type="entry name" value="Tetratricopeptide repeat domain"/>
    <property type="match status" value="2"/>
</dbReference>
<dbReference type="GO" id="GO:0043531">
    <property type="term" value="F:ADP binding"/>
    <property type="evidence" value="ECO:0007669"/>
    <property type="project" value="InterPro"/>
</dbReference>
<dbReference type="SUPFAM" id="SSF48452">
    <property type="entry name" value="TPR-like"/>
    <property type="match status" value="2"/>
</dbReference>
<accession>G2GBA3</accession>
<dbReference type="InterPro" id="IPR003593">
    <property type="entry name" value="AAA+_ATPase"/>
</dbReference>
<reference evidence="2 3" key="1">
    <citation type="submission" date="2011-08" db="EMBL/GenBank/DDBJ databases">
        <authorList>
            <person name="Lin Y."/>
            <person name="Hao X."/>
            <person name="Johnstone L."/>
            <person name="Miller S.J."/>
            <person name="Wei G."/>
            <person name="Rensing C."/>
        </authorList>
    </citation>
    <scope>NUCLEOTIDE SEQUENCE [LARGE SCALE GENOMIC DNA]</scope>
    <source>
        <strain evidence="2 3">K42</strain>
    </source>
</reference>
<dbReference type="Gene3D" id="3.40.50.300">
    <property type="entry name" value="P-loop containing nucleotide triphosphate hydrolases"/>
    <property type="match status" value="1"/>
</dbReference>
<feature type="domain" description="AAA+ ATPase" evidence="1">
    <location>
        <begin position="83"/>
        <end position="221"/>
    </location>
</feature>
<dbReference type="OrthoDB" id="3311584at2"/>
<dbReference type="EMBL" id="AGBF01000035">
    <property type="protein sequence ID" value="EGX59199.1"/>
    <property type="molecule type" value="Genomic_DNA"/>
</dbReference>